<feature type="region of interest" description="Disordered" evidence="2">
    <location>
        <begin position="170"/>
        <end position="245"/>
    </location>
</feature>
<evidence type="ECO:0000313" key="5">
    <source>
        <dbReference type="Proteomes" id="UP000292702"/>
    </source>
</evidence>
<dbReference type="Pfam" id="PF08549">
    <property type="entry name" value="SWI-SNF_Ssr4_N"/>
    <property type="match status" value="1"/>
</dbReference>
<feature type="coiled-coil region" evidence="1">
    <location>
        <begin position="289"/>
        <end position="333"/>
    </location>
</feature>
<sequence length="342" mass="37879">MSSSTEGLCLRYPENLGAHPTFTPEMAANMLVRATNLSQTTPFNWGYIDRPNDGQLFLIFVPPQLSFPIDGVRYQDQEQRYAMPIGNGREMEIAEIKYGFIPQQDQSASRVRRRYRLVKGGHSQLILLYYTRGQSAPIPPSLNQPIRAYPLRTPNEPAVYVIGEKMGQKVFPGGQSAGGPPPPPGPFGGMGMGGNPAAMLAQQNQNMEAMERRQRERSGSGVGAGARGAPPRVEPDDSEEESDMISTRTLALTRYRRNHEYMNEVFMYAAFGNLKEAPETKPAYSIFKKDELEASIAKLNGEIEELRTKAAARREARSGLDRLEDELADISMEAANPDPIPA</sequence>
<gene>
    <name evidence="4" type="ORF">EIP91_011473</name>
</gene>
<accession>A0A4R0QZN5</accession>
<comment type="caution">
    <text evidence="4">The sequence shown here is derived from an EMBL/GenBank/DDBJ whole genome shotgun (WGS) entry which is preliminary data.</text>
</comment>
<organism evidence="4 5">
    <name type="scientific">Steccherinum ochraceum</name>
    <dbReference type="NCBI Taxonomy" id="92696"/>
    <lineage>
        <taxon>Eukaryota</taxon>
        <taxon>Fungi</taxon>
        <taxon>Dikarya</taxon>
        <taxon>Basidiomycota</taxon>
        <taxon>Agaricomycotina</taxon>
        <taxon>Agaricomycetes</taxon>
        <taxon>Polyporales</taxon>
        <taxon>Steccherinaceae</taxon>
        <taxon>Steccherinum</taxon>
    </lineage>
</organism>
<dbReference type="OrthoDB" id="5321006at2759"/>
<proteinExistence type="predicted"/>
<dbReference type="AlphaFoldDB" id="A0A4R0QZN5"/>
<evidence type="ECO:0000259" key="3">
    <source>
        <dbReference type="Pfam" id="PF08549"/>
    </source>
</evidence>
<protein>
    <recommendedName>
        <fullName evidence="3">SWI/SNF and RSC complexes subunit Ssr4 N-terminal domain-containing protein</fullName>
    </recommendedName>
</protein>
<dbReference type="GO" id="GO:0006338">
    <property type="term" value="P:chromatin remodeling"/>
    <property type="evidence" value="ECO:0007669"/>
    <property type="project" value="InterPro"/>
</dbReference>
<evidence type="ECO:0000256" key="1">
    <source>
        <dbReference type="SAM" id="Coils"/>
    </source>
</evidence>
<feature type="domain" description="SWI/SNF and RSC complexes subunit Ssr4 N-terminal" evidence="3">
    <location>
        <begin position="19"/>
        <end position="120"/>
    </location>
</feature>
<name>A0A4R0QZN5_9APHY</name>
<keyword evidence="1" id="KW-0175">Coiled coil</keyword>
<feature type="compositionally biased region" description="Basic and acidic residues" evidence="2">
    <location>
        <begin position="209"/>
        <end position="218"/>
    </location>
</feature>
<dbReference type="InterPro" id="IPR013859">
    <property type="entry name" value="Ssr4_N"/>
</dbReference>
<keyword evidence="5" id="KW-1185">Reference proteome</keyword>
<dbReference type="EMBL" id="RWJN01000744">
    <property type="protein sequence ID" value="TCD59780.1"/>
    <property type="molecule type" value="Genomic_DNA"/>
</dbReference>
<dbReference type="Proteomes" id="UP000292702">
    <property type="component" value="Unassembled WGS sequence"/>
</dbReference>
<evidence type="ECO:0000256" key="2">
    <source>
        <dbReference type="SAM" id="MobiDB-lite"/>
    </source>
</evidence>
<dbReference type="STRING" id="92696.A0A4R0QZN5"/>
<evidence type="ECO:0000313" key="4">
    <source>
        <dbReference type="EMBL" id="TCD59780.1"/>
    </source>
</evidence>
<reference evidence="4 5" key="1">
    <citation type="submission" date="2018-11" db="EMBL/GenBank/DDBJ databases">
        <title>Genome assembly of Steccherinum ochraceum LE-BIN_3174, the white-rot fungus of the Steccherinaceae family (The Residual Polyporoid clade, Polyporales, Basidiomycota).</title>
        <authorList>
            <person name="Fedorova T.V."/>
            <person name="Glazunova O.A."/>
            <person name="Landesman E.O."/>
            <person name="Moiseenko K.V."/>
            <person name="Psurtseva N.V."/>
            <person name="Savinova O.S."/>
            <person name="Shakhova N.V."/>
            <person name="Tyazhelova T.V."/>
            <person name="Vasina D.V."/>
        </authorList>
    </citation>
    <scope>NUCLEOTIDE SEQUENCE [LARGE SCALE GENOMIC DNA]</scope>
    <source>
        <strain evidence="4 5">LE-BIN_3174</strain>
    </source>
</reference>